<comment type="caution">
    <text evidence="1">The sequence shown here is derived from an EMBL/GenBank/DDBJ whole genome shotgun (WGS) entry which is preliminary data.</text>
</comment>
<dbReference type="RefSeq" id="WP_187637271.1">
    <property type="nucleotide sequence ID" value="NZ_VZQQ01000031.1"/>
</dbReference>
<accession>A0ABR7PVS4</accession>
<sequence length="128" mass="14755">MIAESFERIYRQNCHNLGIFTSTDFGLIDRIRRDEDIPLEEFTRGEDVLTAELIRRGGPFRLTEARRAGWRARLTAAGQRPMTYAEKIVARASGRAEVTSGQSVFARTVWRYAHEYVSPTSISFLRRE</sequence>
<evidence type="ECO:0000313" key="1">
    <source>
        <dbReference type="EMBL" id="MBC8750319.1"/>
    </source>
</evidence>
<dbReference type="SUPFAM" id="SSF52016">
    <property type="entry name" value="LeuD/IlvD-like"/>
    <property type="match status" value="1"/>
</dbReference>
<protein>
    <recommendedName>
        <fullName evidence="3">Aconitase A/isopropylmalate dehydratase small subunit swivel domain-containing protein</fullName>
    </recommendedName>
</protein>
<dbReference type="Gene3D" id="3.20.19.10">
    <property type="entry name" value="Aconitase, domain 4"/>
    <property type="match status" value="1"/>
</dbReference>
<dbReference type="EMBL" id="VZQQ01000031">
    <property type="protein sequence ID" value="MBC8750319.1"/>
    <property type="molecule type" value="Genomic_DNA"/>
</dbReference>
<name>A0ABR7PVS4_9BURK</name>
<evidence type="ECO:0000313" key="2">
    <source>
        <dbReference type="Proteomes" id="UP000736373"/>
    </source>
</evidence>
<proteinExistence type="predicted"/>
<gene>
    <name evidence="1" type="ORF">F6X42_28150</name>
</gene>
<dbReference type="Proteomes" id="UP000736373">
    <property type="component" value="Unassembled WGS sequence"/>
</dbReference>
<organism evidence="1 2">
    <name type="scientific">Paraburkholderia podalyriae</name>
    <dbReference type="NCBI Taxonomy" id="1938811"/>
    <lineage>
        <taxon>Bacteria</taxon>
        <taxon>Pseudomonadati</taxon>
        <taxon>Pseudomonadota</taxon>
        <taxon>Betaproteobacteria</taxon>
        <taxon>Burkholderiales</taxon>
        <taxon>Burkholderiaceae</taxon>
        <taxon>Paraburkholderia</taxon>
    </lineage>
</organism>
<keyword evidence="2" id="KW-1185">Reference proteome</keyword>
<dbReference type="InterPro" id="IPR015928">
    <property type="entry name" value="Aconitase/3IPM_dehydase_swvl"/>
</dbReference>
<evidence type="ECO:0008006" key="3">
    <source>
        <dbReference type="Google" id="ProtNLM"/>
    </source>
</evidence>
<reference evidence="1 2" key="1">
    <citation type="submission" date="2019-09" db="EMBL/GenBank/DDBJ databases">
        <title>Paraburkholderia podalyriae sp. nov., A South African Podalyria-associated rhizobium.</title>
        <authorList>
            <person name="Mavima L."/>
            <person name="Beukes C.W."/>
            <person name="Palmer M."/>
            <person name="De Meyer S.E."/>
            <person name="James E.K."/>
            <person name="Maluk M."/>
            <person name="Avontuur J.R."/>
            <person name="Chan W.Y."/>
            <person name="Venter S.N."/>
            <person name="Steenkamp E.T."/>
        </authorList>
    </citation>
    <scope>NUCLEOTIDE SEQUENCE [LARGE SCALE GENOMIC DNA]</scope>
    <source>
        <strain evidence="1 2">WC7.3b</strain>
    </source>
</reference>